<dbReference type="PANTHER" id="PTHR39599:SF2">
    <property type="entry name" value="ANCHORED PROTEIN, PUTATIVE (AFU_ORTHOLOGUE AFUA_1G09650)-RELATED"/>
    <property type="match status" value="1"/>
</dbReference>
<name>A0AAN6X232_9PEZI</name>
<organism evidence="3 4">
    <name type="scientific">Podospora australis</name>
    <dbReference type="NCBI Taxonomy" id="1536484"/>
    <lineage>
        <taxon>Eukaryota</taxon>
        <taxon>Fungi</taxon>
        <taxon>Dikarya</taxon>
        <taxon>Ascomycota</taxon>
        <taxon>Pezizomycotina</taxon>
        <taxon>Sordariomycetes</taxon>
        <taxon>Sordariomycetidae</taxon>
        <taxon>Sordariales</taxon>
        <taxon>Podosporaceae</taxon>
        <taxon>Podospora</taxon>
    </lineage>
</organism>
<dbReference type="AlphaFoldDB" id="A0AAN6X232"/>
<evidence type="ECO:0000313" key="4">
    <source>
        <dbReference type="Proteomes" id="UP001302126"/>
    </source>
</evidence>
<feature type="signal peptide" evidence="2">
    <location>
        <begin position="1"/>
        <end position="19"/>
    </location>
</feature>
<dbReference type="PANTHER" id="PTHR39599">
    <property type="entry name" value="GPI-ANCHORED PROTEIN (EUROFUNG)-RELATED-RELATED"/>
    <property type="match status" value="1"/>
</dbReference>
<comment type="caution">
    <text evidence="3">The sequence shown here is derived from an EMBL/GenBank/DDBJ whole genome shotgun (WGS) entry which is preliminary data.</text>
</comment>
<evidence type="ECO:0000256" key="2">
    <source>
        <dbReference type="SAM" id="SignalP"/>
    </source>
</evidence>
<keyword evidence="4" id="KW-1185">Reference proteome</keyword>
<feature type="compositionally biased region" description="Low complexity" evidence="1">
    <location>
        <begin position="243"/>
        <end position="263"/>
    </location>
</feature>
<evidence type="ECO:0000256" key="1">
    <source>
        <dbReference type="SAM" id="MobiDB-lite"/>
    </source>
</evidence>
<gene>
    <name evidence="3" type="ORF">QBC35DRAFT_489416</name>
</gene>
<feature type="chain" id="PRO_5042953818" description="GPI anchored protein" evidence="2">
    <location>
        <begin position="20"/>
        <end position="408"/>
    </location>
</feature>
<reference evidence="3" key="1">
    <citation type="journal article" date="2023" name="Mol. Phylogenet. Evol.">
        <title>Genome-scale phylogeny and comparative genomics of the fungal order Sordariales.</title>
        <authorList>
            <person name="Hensen N."/>
            <person name="Bonometti L."/>
            <person name="Westerberg I."/>
            <person name="Brannstrom I.O."/>
            <person name="Guillou S."/>
            <person name="Cros-Aarteil S."/>
            <person name="Calhoun S."/>
            <person name="Haridas S."/>
            <person name="Kuo A."/>
            <person name="Mondo S."/>
            <person name="Pangilinan J."/>
            <person name="Riley R."/>
            <person name="LaButti K."/>
            <person name="Andreopoulos B."/>
            <person name="Lipzen A."/>
            <person name="Chen C."/>
            <person name="Yan M."/>
            <person name="Daum C."/>
            <person name="Ng V."/>
            <person name="Clum A."/>
            <person name="Steindorff A."/>
            <person name="Ohm R.A."/>
            <person name="Martin F."/>
            <person name="Silar P."/>
            <person name="Natvig D.O."/>
            <person name="Lalanne C."/>
            <person name="Gautier V."/>
            <person name="Ament-Velasquez S.L."/>
            <person name="Kruys A."/>
            <person name="Hutchinson M.I."/>
            <person name="Powell A.J."/>
            <person name="Barry K."/>
            <person name="Miller A.N."/>
            <person name="Grigoriev I.V."/>
            <person name="Debuchy R."/>
            <person name="Gladieux P."/>
            <person name="Hiltunen Thoren M."/>
            <person name="Johannesson H."/>
        </authorList>
    </citation>
    <scope>NUCLEOTIDE SEQUENCE</scope>
    <source>
        <strain evidence="3">PSN309</strain>
    </source>
</reference>
<dbReference type="EMBL" id="MU864364">
    <property type="protein sequence ID" value="KAK4190667.1"/>
    <property type="molecule type" value="Genomic_DNA"/>
</dbReference>
<protein>
    <recommendedName>
        <fullName evidence="5">GPI anchored protein</fullName>
    </recommendedName>
</protein>
<evidence type="ECO:0008006" key="5">
    <source>
        <dbReference type="Google" id="ProtNLM"/>
    </source>
</evidence>
<reference evidence="3" key="2">
    <citation type="submission" date="2023-05" db="EMBL/GenBank/DDBJ databases">
        <authorList>
            <consortium name="Lawrence Berkeley National Laboratory"/>
            <person name="Steindorff A."/>
            <person name="Hensen N."/>
            <person name="Bonometti L."/>
            <person name="Westerberg I."/>
            <person name="Brannstrom I.O."/>
            <person name="Guillou S."/>
            <person name="Cros-Aarteil S."/>
            <person name="Calhoun S."/>
            <person name="Haridas S."/>
            <person name="Kuo A."/>
            <person name="Mondo S."/>
            <person name="Pangilinan J."/>
            <person name="Riley R."/>
            <person name="Labutti K."/>
            <person name="Andreopoulos B."/>
            <person name="Lipzen A."/>
            <person name="Chen C."/>
            <person name="Yanf M."/>
            <person name="Daum C."/>
            <person name="Ng V."/>
            <person name="Clum A."/>
            <person name="Ohm R."/>
            <person name="Martin F."/>
            <person name="Silar P."/>
            <person name="Natvig D."/>
            <person name="Lalanne C."/>
            <person name="Gautier V."/>
            <person name="Ament-Velasquez S.L."/>
            <person name="Kruys A."/>
            <person name="Hutchinson M.I."/>
            <person name="Powell A.J."/>
            <person name="Barry K."/>
            <person name="Miller A.N."/>
            <person name="Grigoriev I.V."/>
            <person name="Debuchy R."/>
            <person name="Gladieux P."/>
            <person name="Thoren M.H."/>
            <person name="Johannesson H."/>
        </authorList>
    </citation>
    <scope>NUCLEOTIDE SEQUENCE</scope>
    <source>
        <strain evidence="3">PSN309</strain>
    </source>
</reference>
<feature type="region of interest" description="Disordered" evidence="1">
    <location>
        <begin position="233"/>
        <end position="268"/>
    </location>
</feature>
<proteinExistence type="predicted"/>
<evidence type="ECO:0000313" key="3">
    <source>
        <dbReference type="EMBL" id="KAK4190667.1"/>
    </source>
</evidence>
<dbReference type="Proteomes" id="UP001302126">
    <property type="component" value="Unassembled WGS sequence"/>
</dbReference>
<sequence>MRSRLPLSLWALIAAQIEAHDTSTSKQLLPTEIRKMPPDSGAKFHHYYCAFPQSDPSLQQHLTERDTSANSTSEQFQPPFAVIYGANDGGVLQKRQWACPSGTNSCASIGYPNSCCQSSLTCQAIQDTGSGPVGCCPAGTTCGGGISGCADDGSTACSSDLGGGCCIPGFVCSGVGCIKAGSSPTTITTTSTSIISQPAGSPASTVLVTVIITITPTPSSSVLTSTVTSTATDTNAAGAPIRPTSSSSSPSNSPSPSESPSSDSGDDISNTSTFCPTGFYACKASAGGGCCQTGRDCATTSCPPMSMTTIVSDGVTVVVPAIPTAAPPVGTGPAEKCADGWFLCGRDAGPVAGCCPSGYNCGQASCTTVGGGATGVMAKVPAGQNSGTSLEQRGWWGVVVGLVGLMLA</sequence>
<accession>A0AAN6X232</accession>
<keyword evidence="2" id="KW-0732">Signal</keyword>